<keyword evidence="1" id="KW-0812">Transmembrane</keyword>
<keyword evidence="1" id="KW-0472">Membrane</keyword>
<evidence type="ECO:0000259" key="2">
    <source>
        <dbReference type="PROSITE" id="PS50887"/>
    </source>
</evidence>
<feature type="transmembrane region" description="Helical" evidence="1">
    <location>
        <begin position="215"/>
        <end position="234"/>
    </location>
</feature>
<feature type="domain" description="GGDEF" evidence="2">
    <location>
        <begin position="375"/>
        <end position="507"/>
    </location>
</feature>
<evidence type="ECO:0000313" key="4">
    <source>
        <dbReference type="Proteomes" id="UP000533269"/>
    </source>
</evidence>
<dbReference type="Pfam" id="PF00990">
    <property type="entry name" value="GGDEF"/>
    <property type="match status" value="1"/>
</dbReference>
<dbReference type="SUPFAM" id="SSF55073">
    <property type="entry name" value="Nucleotide cyclase"/>
    <property type="match status" value="1"/>
</dbReference>
<dbReference type="InterPro" id="IPR000160">
    <property type="entry name" value="GGDEF_dom"/>
</dbReference>
<sequence length="508" mass="52330">MESSRRSRRPSASVLVDTAVFALGLAVLAGALLAWRGAGSDPALLTALVIALPVGWVLTRFPLMVTGINSGILVPFAPVLLFFLLTAHHARPATALLAWTLATLPAHLLDPREWTSRLFNGGSSVLAGLAATLVAVGLQPVDPVTPRQLLAVLAGAGTYYLLDAVLSAVSIAVEHRRRVSGELLQPGTLVGGALFLVVASLGYLSAAVDLSMPGWVTNLTVLPAAAVVVAARGWRTAQQRRAQQHELFQASVRMHTVTTDGELVTALEQHGSALLSRGRLRVLDRPPGTGEDGRPLPAGPRGAPRWLVAPASANRDAASFDTSVVEALALIAATAVHRVAQAEAAEAAALLDPLTGLGNRRAFTQRLAAAVAADAAVAVLFVDLDGFKAVNDTLGHAAGDELLVEVSRRLRGTVGAEAWPARLGGDEFAVLLPDRLPGVVEDTGDAVVTALREPFLLTAGPATIGASVGIAPAAPGDAAEALLARADAAMYAAKRAGGCRSVLAVDGV</sequence>
<evidence type="ECO:0000313" key="3">
    <source>
        <dbReference type="EMBL" id="MBB2902417.1"/>
    </source>
</evidence>
<feature type="transmembrane region" description="Helical" evidence="1">
    <location>
        <begin position="183"/>
        <end position="203"/>
    </location>
</feature>
<dbReference type="PANTHER" id="PTHR46663:SF2">
    <property type="entry name" value="GGDEF DOMAIN-CONTAINING PROTEIN"/>
    <property type="match status" value="1"/>
</dbReference>
<dbReference type="PROSITE" id="PS50887">
    <property type="entry name" value="GGDEF"/>
    <property type="match status" value="1"/>
</dbReference>
<gene>
    <name evidence="3" type="ORF">FHR75_003248</name>
</gene>
<name>A0A7W4XYE0_KINRA</name>
<reference evidence="3 4" key="1">
    <citation type="submission" date="2020-08" db="EMBL/GenBank/DDBJ databases">
        <title>The Agave Microbiome: Exploring the role of microbial communities in plant adaptations to desert environments.</title>
        <authorList>
            <person name="Partida-Martinez L.P."/>
        </authorList>
    </citation>
    <scope>NUCLEOTIDE SEQUENCE [LARGE SCALE GENOMIC DNA]</scope>
    <source>
        <strain evidence="3 4">AS2.23</strain>
    </source>
</reference>
<organism evidence="3 4">
    <name type="scientific">Kineococcus radiotolerans</name>
    <dbReference type="NCBI Taxonomy" id="131568"/>
    <lineage>
        <taxon>Bacteria</taxon>
        <taxon>Bacillati</taxon>
        <taxon>Actinomycetota</taxon>
        <taxon>Actinomycetes</taxon>
        <taxon>Kineosporiales</taxon>
        <taxon>Kineosporiaceae</taxon>
        <taxon>Kineococcus</taxon>
    </lineage>
</organism>
<dbReference type="InterPro" id="IPR029787">
    <property type="entry name" value="Nucleotide_cyclase"/>
</dbReference>
<dbReference type="InterPro" id="IPR043128">
    <property type="entry name" value="Rev_trsase/Diguanyl_cyclase"/>
</dbReference>
<dbReference type="InterPro" id="IPR052163">
    <property type="entry name" value="DGC-Regulatory_Protein"/>
</dbReference>
<feature type="transmembrane region" description="Helical" evidence="1">
    <location>
        <begin position="66"/>
        <end position="87"/>
    </location>
</feature>
<dbReference type="Gene3D" id="3.30.70.270">
    <property type="match status" value="1"/>
</dbReference>
<dbReference type="NCBIfam" id="TIGR00254">
    <property type="entry name" value="GGDEF"/>
    <property type="match status" value="1"/>
</dbReference>
<proteinExistence type="predicted"/>
<dbReference type="AlphaFoldDB" id="A0A7W4XYE0"/>
<feature type="transmembrane region" description="Helical" evidence="1">
    <location>
        <begin position="150"/>
        <end position="171"/>
    </location>
</feature>
<feature type="transmembrane region" description="Helical" evidence="1">
    <location>
        <begin position="12"/>
        <end position="36"/>
    </location>
</feature>
<dbReference type="Proteomes" id="UP000533269">
    <property type="component" value="Unassembled WGS sequence"/>
</dbReference>
<comment type="caution">
    <text evidence="3">The sequence shown here is derived from an EMBL/GenBank/DDBJ whole genome shotgun (WGS) entry which is preliminary data.</text>
</comment>
<dbReference type="RefSeq" id="WP_183392218.1">
    <property type="nucleotide sequence ID" value="NZ_JACHVY010000003.1"/>
</dbReference>
<dbReference type="SMART" id="SM00267">
    <property type="entry name" value="GGDEF"/>
    <property type="match status" value="1"/>
</dbReference>
<accession>A0A7W4XYE0</accession>
<dbReference type="EMBL" id="JACHVY010000003">
    <property type="protein sequence ID" value="MBB2902417.1"/>
    <property type="molecule type" value="Genomic_DNA"/>
</dbReference>
<keyword evidence="1" id="KW-1133">Transmembrane helix</keyword>
<reference evidence="3 4" key="2">
    <citation type="submission" date="2020-08" db="EMBL/GenBank/DDBJ databases">
        <authorList>
            <person name="Partida-Martinez L."/>
            <person name="Huntemann M."/>
            <person name="Clum A."/>
            <person name="Wang J."/>
            <person name="Palaniappan K."/>
            <person name="Ritter S."/>
            <person name="Chen I.-M."/>
            <person name="Stamatis D."/>
            <person name="Reddy T."/>
            <person name="O'Malley R."/>
            <person name="Daum C."/>
            <person name="Shapiro N."/>
            <person name="Ivanova N."/>
            <person name="Kyrpides N."/>
            <person name="Woyke T."/>
        </authorList>
    </citation>
    <scope>NUCLEOTIDE SEQUENCE [LARGE SCALE GENOMIC DNA]</scope>
    <source>
        <strain evidence="3 4">AS2.23</strain>
    </source>
</reference>
<dbReference type="CDD" id="cd01949">
    <property type="entry name" value="GGDEF"/>
    <property type="match status" value="1"/>
</dbReference>
<protein>
    <submittedName>
        <fullName evidence="3">Diguanylate cyclase (GGDEF)-like protein</fullName>
    </submittedName>
</protein>
<evidence type="ECO:0000256" key="1">
    <source>
        <dbReference type="SAM" id="Phobius"/>
    </source>
</evidence>
<dbReference type="PANTHER" id="PTHR46663">
    <property type="entry name" value="DIGUANYLATE CYCLASE DGCT-RELATED"/>
    <property type="match status" value="1"/>
</dbReference>
<feature type="transmembrane region" description="Helical" evidence="1">
    <location>
        <begin position="118"/>
        <end position="138"/>
    </location>
</feature>